<organism evidence="1">
    <name type="scientific">Anguilla anguilla</name>
    <name type="common">European freshwater eel</name>
    <name type="synonym">Muraena anguilla</name>
    <dbReference type="NCBI Taxonomy" id="7936"/>
    <lineage>
        <taxon>Eukaryota</taxon>
        <taxon>Metazoa</taxon>
        <taxon>Chordata</taxon>
        <taxon>Craniata</taxon>
        <taxon>Vertebrata</taxon>
        <taxon>Euteleostomi</taxon>
        <taxon>Actinopterygii</taxon>
        <taxon>Neopterygii</taxon>
        <taxon>Teleostei</taxon>
        <taxon>Anguilliformes</taxon>
        <taxon>Anguillidae</taxon>
        <taxon>Anguilla</taxon>
    </lineage>
</organism>
<dbReference type="AlphaFoldDB" id="A0A0E9T1I7"/>
<proteinExistence type="predicted"/>
<reference evidence="1" key="2">
    <citation type="journal article" date="2015" name="Fish Shellfish Immunol.">
        <title>Early steps in the European eel (Anguilla anguilla)-Vibrio vulnificus interaction in the gills: Role of the RtxA13 toxin.</title>
        <authorList>
            <person name="Callol A."/>
            <person name="Pajuelo D."/>
            <person name="Ebbesson L."/>
            <person name="Teles M."/>
            <person name="MacKenzie S."/>
            <person name="Amaro C."/>
        </authorList>
    </citation>
    <scope>NUCLEOTIDE SEQUENCE</scope>
</reference>
<reference evidence="1" key="1">
    <citation type="submission" date="2014-11" db="EMBL/GenBank/DDBJ databases">
        <authorList>
            <person name="Amaro Gonzalez C."/>
        </authorList>
    </citation>
    <scope>NUCLEOTIDE SEQUENCE</scope>
</reference>
<name>A0A0E9T1I7_ANGAN</name>
<sequence length="52" mass="5660">MTLSICLSYPSVSVLLVYQAFNSSTQNSCTYTACAVCICMSWILPVTELSSE</sequence>
<protein>
    <submittedName>
        <fullName evidence="1">Uncharacterized protein</fullName>
    </submittedName>
</protein>
<accession>A0A0E9T1I7</accession>
<evidence type="ECO:0000313" key="1">
    <source>
        <dbReference type="EMBL" id="JAH46583.1"/>
    </source>
</evidence>
<dbReference type="EMBL" id="GBXM01061994">
    <property type="protein sequence ID" value="JAH46583.1"/>
    <property type="molecule type" value="Transcribed_RNA"/>
</dbReference>
<dbReference type="EMBL" id="GBXM01042564">
    <property type="protein sequence ID" value="JAH66013.1"/>
    <property type="molecule type" value="Transcribed_RNA"/>
</dbReference>